<accession>A0A1T5LMV4</accession>
<dbReference type="EMBL" id="FUZU01000002">
    <property type="protein sequence ID" value="SKC77254.1"/>
    <property type="molecule type" value="Genomic_DNA"/>
</dbReference>
<dbReference type="PANTHER" id="PTHR12526">
    <property type="entry name" value="GLYCOSYLTRANSFERASE"/>
    <property type="match status" value="1"/>
</dbReference>
<dbReference type="InterPro" id="IPR028098">
    <property type="entry name" value="Glyco_trans_4-like_N"/>
</dbReference>
<dbReference type="AlphaFoldDB" id="A0A1T5LMV4"/>
<protein>
    <submittedName>
        <fullName evidence="2">Glycosyltransferase involved in cell wall bisynthesis</fullName>
    </submittedName>
</protein>
<sequence>MDEGKSMKASSLKQVLYLSYDGLTDPLGQSQILPYLAGLSAKGYLITIVSFEKPDKFEASSRKITQYCAENNLLWEPLVYHKSPPVFSTAYDLLALRKKVQQLHRERNFSIVHCRSYITALLGLWLKNKYSIRFIFDMRGFWADERVEGGLWNSGNPLYKYIYTFFKKREKAFLQHADAVIVLTEAAREVVLTWSPNYKVTVIPCCVDLNLFDPSKIMDTQKIALRTKLGLSADDYVLLYLGSIGTWYLWNEMVAFFRTLQEHKPSSKFLVLTPDRNLVEGDKDFIVLSVAREEVPLYISVSNLSVCFIKPSFSKKGSSATKMAEVLAMGVPVVSNAGWGDVEFFRDRLKNMYVSEDTKELPPLNHYRSENQDEFFRDLFSLESGIMKYDQVYRTLLS</sequence>
<name>A0A1T5LMV4_9BACT</name>
<keyword evidence="3" id="KW-1185">Reference proteome</keyword>
<feature type="domain" description="Glycosyltransferase subfamily 4-like N-terminal" evidence="1">
    <location>
        <begin position="38"/>
        <end position="210"/>
    </location>
</feature>
<dbReference type="Gene3D" id="3.40.50.2000">
    <property type="entry name" value="Glycogen Phosphorylase B"/>
    <property type="match status" value="2"/>
</dbReference>
<evidence type="ECO:0000259" key="1">
    <source>
        <dbReference type="Pfam" id="PF13439"/>
    </source>
</evidence>
<dbReference type="Proteomes" id="UP000190961">
    <property type="component" value="Unassembled WGS sequence"/>
</dbReference>
<dbReference type="SUPFAM" id="SSF53756">
    <property type="entry name" value="UDP-Glycosyltransferase/glycogen phosphorylase"/>
    <property type="match status" value="1"/>
</dbReference>
<gene>
    <name evidence="2" type="ORF">SAMN05660236_3547</name>
</gene>
<dbReference type="GO" id="GO:0016757">
    <property type="term" value="F:glycosyltransferase activity"/>
    <property type="evidence" value="ECO:0007669"/>
    <property type="project" value="UniProtKB-ARBA"/>
</dbReference>
<dbReference type="Pfam" id="PF13439">
    <property type="entry name" value="Glyco_transf_4"/>
    <property type="match status" value="1"/>
</dbReference>
<keyword evidence="2" id="KW-0808">Transferase</keyword>
<reference evidence="2 3" key="1">
    <citation type="submission" date="2017-02" db="EMBL/GenBank/DDBJ databases">
        <authorList>
            <person name="Peterson S.W."/>
        </authorList>
    </citation>
    <scope>NUCLEOTIDE SEQUENCE [LARGE SCALE GENOMIC DNA]</scope>
    <source>
        <strain evidence="2 3">DSM 25262</strain>
    </source>
</reference>
<organism evidence="2 3">
    <name type="scientific">Ohtaekwangia koreensis</name>
    <dbReference type="NCBI Taxonomy" id="688867"/>
    <lineage>
        <taxon>Bacteria</taxon>
        <taxon>Pseudomonadati</taxon>
        <taxon>Bacteroidota</taxon>
        <taxon>Cytophagia</taxon>
        <taxon>Cytophagales</taxon>
        <taxon>Fulvivirgaceae</taxon>
        <taxon>Ohtaekwangia</taxon>
    </lineage>
</organism>
<proteinExistence type="predicted"/>
<evidence type="ECO:0000313" key="3">
    <source>
        <dbReference type="Proteomes" id="UP000190961"/>
    </source>
</evidence>
<evidence type="ECO:0000313" key="2">
    <source>
        <dbReference type="EMBL" id="SKC77254.1"/>
    </source>
</evidence>
<dbReference type="STRING" id="688867.SAMN05660236_3547"/>